<sequence>MSVRQHINLKVYENNVLSGFLLVRPVWVDDETVKTCKSCGTSFTPLRRKHHCRQWQVECTSRNIALPQLGYVKPERICNGCFEIAYLVGYIVSEDKSTQAHGARGLLDIVERGNGLSVRDMTSYLMNRTFEPVEQELSNFITYGGLDALVYLCRTSQSYDLHYWGTTALANISGYDSLKPYIIMKGGLQHLYNLILLYFEKSESSDTSITIKIMDHISSIVQNIGNILYCLSITDSLCRRMLPDEASLDAILKLANFQIGNIVDDDDEDETLTSYEEMRLRVELAQALASKTISNLASNHSHQLLIIESSTGALDRLMSLLRSNVYEVRKYAAKSIAYMSLRNDKYKSILIKNGRAEMLASVVDVEDEASAKADQVTISHSCCAMANLATNAESQQFLIRQPNLLSNLCKMVKYFITDREVQRHIARLLANFALYDENKMRMLACQIISVDDYDMNQSEESWGSVISTLIAIGDSPVSDVEIHRHIIRALDNLSTEVPSGSLSKLSPCIPLINRILETVKDEDIRKRAAHVLNKLTHPPSLLVNGVDGSSDQQQKHCNGKGSQESGSDFSDQNLIIFDDGDTQQSGLTDDSASSS</sequence>
<dbReference type="OrthoDB" id="660555at2759"/>
<evidence type="ECO:0000256" key="3">
    <source>
        <dbReference type="ARBA" id="ARBA00022554"/>
    </source>
</evidence>
<feature type="region of interest" description="Disordered" evidence="12">
    <location>
        <begin position="542"/>
        <end position="595"/>
    </location>
</feature>
<dbReference type="InterPro" id="IPR000225">
    <property type="entry name" value="Armadillo"/>
</dbReference>
<dbReference type="PANTHER" id="PTHR47249:SF1">
    <property type="entry name" value="VACUOLAR PROTEIN 8"/>
    <property type="match status" value="1"/>
</dbReference>
<feature type="domain" description="FYVE zinc finger" evidence="13">
    <location>
        <begin position="22"/>
        <end position="87"/>
    </location>
</feature>
<evidence type="ECO:0000256" key="7">
    <source>
        <dbReference type="ARBA" id="ARBA00022833"/>
    </source>
</evidence>
<evidence type="ECO:0000256" key="12">
    <source>
        <dbReference type="SAM" id="MobiDB-lite"/>
    </source>
</evidence>
<keyword evidence="5" id="KW-0677">Repeat</keyword>
<dbReference type="InterPro" id="IPR045156">
    <property type="entry name" value="Vac8"/>
</dbReference>
<dbReference type="GO" id="GO:0071562">
    <property type="term" value="P:nucleus-vacuole junction assembly"/>
    <property type="evidence" value="ECO:0007669"/>
    <property type="project" value="InterPro"/>
</dbReference>
<organism evidence="14 15">
    <name type="scientific">Acaulospora morrowiae</name>
    <dbReference type="NCBI Taxonomy" id="94023"/>
    <lineage>
        <taxon>Eukaryota</taxon>
        <taxon>Fungi</taxon>
        <taxon>Fungi incertae sedis</taxon>
        <taxon>Mucoromycota</taxon>
        <taxon>Glomeromycotina</taxon>
        <taxon>Glomeromycetes</taxon>
        <taxon>Diversisporales</taxon>
        <taxon>Acaulosporaceae</taxon>
        <taxon>Acaulospora</taxon>
    </lineage>
</organism>
<evidence type="ECO:0000256" key="4">
    <source>
        <dbReference type="ARBA" id="ARBA00022723"/>
    </source>
</evidence>
<dbReference type="InterPro" id="IPR011011">
    <property type="entry name" value="Znf_FYVE_PHD"/>
</dbReference>
<dbReference type="Gene3D" id="1.25.10.10">
    <property type="entry name" value="Leucine-rich Repeat Variant"/>
    <property type="match status" value="3"/>
</dbReference>
<dbReference type="Proteomes" id="UP000789342">
    <property type="component" value="Unassembled WGS sequence"/>
</dbReference>
<keyword evidence="6" id="KW-0863">Zinc-finger</keyword>
<keyword evidence="3" id="KW-0926">Vacuole</keyword>
<dbReference type="InterPro" id="IPR016024">
    <property type="entry name" value="ARM-type_fold"/>
</dbReference>
<feature type="compositionally biased region" description="Polar residues" evidence="12">
    <location>
        <begin position="582"/>
        <end position="595"/>
    </location>
</feature>
<dbReference type="GO" id="GO:0005774">
    <property type="term" value="C:vacuolar membrane"/>
    <property type="evidence" value="ECO:0007669"/>
    <property type="project" value="UniProtKB-SubCell"/>
</dbReference>
<dbReference type="GO" id="GO:0043495">
    <property type="term" value="F:protein-membrane adaptor activity"/>
    <property type="evidence" value="ECO:0007669"/>
    <property type="project" value="InterPro"/>
</dbReference>
<keyword evidence="7" id="KW-0862">Zinc</keyword>
<evidence type="ECO:0000313" key="15">
    <source>
        <dbReference type="Proteomes" id="UP000789342"/>
    </source>
</evidence>
<keyword evidence="4" id="KW-0479">Metal-binding</keyword>
<comment type="caution">
    <text evidence="14">The sequence shown here is derived from an EMBL/GenBank/DDBJ whole genome shotgun (WGS) entry which is preliminary data.</text>
</comment>
<comment type="similarity">
    <text evidence="2">Belongs to the beta-catenin family.</text>
</comment>
<dbReference type="InterPro" id="IPR013083">
    <property type="entry name" value="Znf_RING/FYVE/PHD"/>
</dbReference>
<evidence type="ECO:0000256" key="1">
    <source>
        <dbReference type="ARBA" id="ARBA00004592"/>
    </source>
</evidence>
<evidence type="ECO:0000256" key="9">
    <source>
        <dbReference type="ARBA" id="ARBA00023288"/>
    </source>
</evidence>
<dbReference type="SUPFAM" id="SSF57903">
    <property type="entry name" value="FYVE/PHD zinc finger"/>
    <property type="match status" value="1"/>
</dbReference>
<evidence type="ECO:0000256" key="11">
    <source>
        <dbReference type="PROSITE-ProRule" id="PRU00259"/>
    </source>
</evidence>
<dbReference type="EMBL" id="CAJVPV010001273">
    <property type="protein sequence ID" value="CAG8492184.1"/>
    <property type="molecule type" value="Genomic_DNA"/>
</dbReference>
<keyword evidence="8" id="KW-0472">Membrane</keyword>
<comment type="subcellular location">
    <subcellularLocation>
        <location evidence="1">Vacuole membrane</location>
        <topology evidence="1">Lipid-anchor</topology>
    </subcellularLocation>
</comment>
<evidence type="ECO:0000256" key="10">
    <source>
        <dbReference type="ARBA" id="ARBA00026209"/>
    </source>
</evidence>
<feature type="repeat" description="ARM" evidence="11">
    <location>
        <begin position="312"/>
        <end position="354"/>
    </location>
</feature>
<keyword evidence="15" id="KW-1185">Reference proteome</keyword>
<evidence type="ECO:0000259" key="13">
    <source>
        <dbReference type="SMART" id="SM00064"/>
    </source>
</evidence>
<dbReference type="InterPro" id="IPR011989">
    <property type="entry name" value="ARM-like"/>
</dbReference>
<evidence type="ECO:0000256" key="6">
    <source>
        <dbReference type="ARBA" id="ARBA00022771"/>
    </source>
</evidence>
<dbReference type="SMART" id="SM00064">
    <property type="entry name" value="FYVE"/>
    <property type="match status" value="1"/>
</dbReference>
<keyword evidence="9" id="KW-0449">Lipoprotein</keyword>
<dbReference type="PANTHER" id="PTHR47249">
    <property type="entry name" value="VACUOLAR PROTEIN 8"/>
    <property type="match status" value="1"/>
</dbReference>
<reference evidence="14" key="1">
    <citation type="submission" date="2021-06" db="EMBL/GenBank/DDBJ databases">
        <authorList>
            <person name="Kallberg Y."/>
            <person name="Tangrot J."/>
            <person name="Rosling A."/>
        </authorList>
    </citation>
    <scope>NUCLEOTIDE SEQUENCE</scope>
    <source>
        <strain evidence="14">CL551</strain>
    </source>
</reference>
<proteinExistence type="inferred from homology"/>
<evidence type="ECO:0000256" key="8">
    <source>
        <dbReference type="ARBA" id="ARBA00023136"/>
    </source>
</evidence>
<dbReference type="InterPro" id="IPR000306">
    <property type="entry name" value="Znf_FYVE"/>
</dbReference>
<dbReference type="AlphaFoldDB" id="A0A9N8ZDP7"/>
<evidence type="ECO:0000256" key="5">
    <source>
        <dbReference type="ARBA" id="ARBA00022737"/>
    </source>
</evidence>
<dbReference type="PROSITE" id="PS50176">
    <property type="entry name" value="ARM_REPEAT"/>
    <property type="match status" value="1"/>
</dbReference>
<accession>A0A9N8ZDP7</accession>
<name>A0A9N8ZDP7_9GLOM</name>
<evidence type="ECO:0000313" key="14">
    <source>
        <dbReference type="EMBL" id="CAG8492184.1"/>
    </source>
</evidence>
<gene>
    <name evidence="14" type="ORF">AMORRO_LOCUS2831</name>
</gene>
<evidence type="ECO:0000256" key="2">
    <source>
        <dbReference type="ARBA" id="ARBA00005462"/>
    </source>
</evidence>
<dbReference type="Gene3D" id="3.30.40.10">
    <property type="entry name" value="Zinc/RING finger domain, C3HC4 (zinc finger)"/>
    <property type="match status" value="1"/>
</dbReference>
<feature type="compositionally biased region" description="Polar residues" evidence="12">
    <location>
        <begin position="547"/>
        <end position="573"/>
    </location>
</feature>
<dbReference type="SUPFAM" id="SSF48371">
    <property type="entry name" value="ARM repeat"/>
    <property type="match status" value="1"/>
</dbReference>
<protein>
    <recommendedName>
        <fullName evidence="10">Vacuolar protein 8</fullName>
    </recommendedName>
</protein>
<dbReference type="Pfam" id="PF01363">
    <property type="entry name" value="FYVE"/>
    <property type="match status" value="1"/>
</dbReference>
<dbReference type="GO" id="GO:0008270">
    <property type="term" value="F:zinc ion binding"/>
    <property type="evidence" value="ECO:0007669"/>
    <property type="project" value="UniProtKB-KW"/>
</dbReference>